<dbReference type="Gene3D" id="3.10.180.10">
    <property type="entry name" value="2,3-Dihydroxybiphenyl 1,2-Dioxygenase, domain 1"/>
    <property type="match status" value="1"/>
</dbReference>
<dbReference type="EMBL" id="BAAAMR010000019">
    <property type="protein sequence ID" value="GAA2133818.1"/>
    <property type="molecule type" value="Genomic_DNA"/>
</dbReference>
<evidence type="ECO:0000313" key="4">
    <source>
        <dbReference type="Proteomes" id="UP001501020"/>
    </source>
</evidence>
<reference evidence="3 4" key="1">
    <citation type="journal article" date="2019" name="Int. J. Syst. Evol. Microbiol.">
        <title>The Global Catalogue of Microorganisms (GCM) 10K type strain sequencing project: providing services to taxonomists for standard genome sequencing and annotation.</title>
        <authorList>
            <consortium name="The Broad Institute Genomics Platform"/>
            <consortium name="The Broad Institute Genome Sequencing Center for Infectious Disease"/>
            <person name="Wu L."/>
            <person name="Ma J."/>
        </authorList>
    </citation>
    <scope>NUCLEOTIDE SEQUENCE [LARGE SCALE GENOMIC DNA]</scope>
    <source>
        <strain evidence="3 4">JCM 13850</strain>
    </source>
</reference>
<accession>A0ABN2YXA7</accession>
<dbReference type="RefSeq" id="WP_344265930.1">
    <property type="nucleotide sequence ID" value="NZ_BAAAMR010000019.1"/>
</dbReference>
<dbReference type="InterPro" id="IPR051785">
    <property type="entry name" value="MMCE/EMCE_epimerase"/>
</dbReference>
<name>A0ABN2YXA7_9ACTN</name>
<sequence length="132" mass="14819">MTGLSGWGHVTLTVRDADRSVAWYCEVLGFVVAATETTPQWRRTLCRHSSSGMVLVLQQHFPASVGPFDERRVGLDHLAFRVDTHQELLAWQQRLEMLEVDFTPIADTGRAGLALTFRDPDGIALELFHRSA</sequence>
<dbReference type="PANTHER" id="PTHR43048:SF3">
    <property type="entry name" value="METHYLMALONYL-COA EPIMERASE, MITOCHONDRIAL"/>
    <property type="match status" value="1"/>
</dbReference>
<evidence type="ECO:0000256" key="1">
    <source>
        <dbReference type="ARBA" id="ARBA00022723"/>
    </source>
</evidence>
<dbReference type="CDD" id="cd06587">
    <property type="entry name" value="VOC"/>
    <property type="match status" value="1"/>
</dbReference>
<keyword evidence="1" id="KW-0479">Metal-binding</keyword>
<organism evidence="3 4">
    <name type="scientific">Actinomadura napierensis</name>
    <dbReference type="NCBI Taxonomy" id="267854"/>
    <lineage>
        <taxon>Bacteria</taxon>
        <taxon>Bacillati</taxon>
        <taxon>Actinomycetota</taxon>
        <taxon>Actinomycetes</taxon>
        <taxon>Streptosporangiales</taxon>
        <taxon>Thermomonosporaceae</taxon>
        <taxon>Actinomadura</taxon>
    </lineage>
</organism>
<feature type="domain" description="VOC" evidence="2">
    <location>
        <begin position="6"/>
        <end position="130"/>
    </location>
</feature>
<keyword evidence="4" id="KW-1185">Reference proteome</keyword>
<dbReference type="PROSITE" id="PS51819">
    <property type="entry name" value="VOC"/>
    <property type="match status" value="1"/>
</dbReference>
<evidence type="ECO:0000313" key="3">
    <source>
        <dbReference type="EMBL" id="GAA2133818.1"/>
    </source>
</evidence>
<dbReference type="Pfam" id="PF00903">
    <property type="entry name" value="Glyoxalase"/>
    <property type="match status" value="1"/>
</dbReference>
<gene>
    <name evidence="3" type="ORF">GCM10009727_27340</name>
</gene>
<dbReference type="PANTHER" id="PTHR43048">
    <property type="entry name" value="METHYLMALONYL-COA EPIMERASE"/>
    <property type="match status" value="1"/>
</dbReference>
<protein>
    <submittedName>
        <fullName evidence="3">VOC family protein</fullName>
    </submittedName>
</protein>
<dbReference type="Proteomes" id="UP001501020">
    <property type="component" value="Unassembled WGS sequence"/>
</dbReference>
<proteinExistence type="predicted"/>
<dbReference type="InterPro" id="IPR029068">
    <property type="entry name" value="Glyas_Bleomycin-R_OHBP_Dase"/>
</dbReference>
<evidence type="ECO:0000259" key="2">
    <source>
        <dbReference type="PROSITE" id="PS51819"/>
    </source>
</evidence>
<dbReference type="SUPFAM" id="SSF54593">
    <property type="entry name" value="Glyoxalase/Bleomycin resistance protein/Dihydroxybiphenyl dioxygenase"/>
    <property type="match status" value="1"/>
</dbReference>
<dbReference type="InterPro" id="IPR037523">
    <property type="entry name" value="VOC_core"/>
</dbReference>
<dbReference type="InterPro" id="IPR004360">
    <property type="entry name" value="Glyas_Fos-R_dOase_dom"/>
</dbReference>
<comment type="caution">
    <text evidence="3">The sequence shown here is derived from an EMBL/GenBank/DDBJ whole genome shotgun (WGS) entry which is preliminary data.</text>
</comment>